<proteinExistence type="predicted"/>
<dbReference type="InterPro" id="IPR016181">
    <property type="entry name" value="Acyl_CoA_acyltransferase"/>
</dbReference>
<dbReference type="Pfam" id="PF13302">
    <property type="entry name" value="Acetyltransf_3"/>
    <property type="match status" value="1"/>
</dbReference>
<dbReference type="CDD" id="cd04301">
    <property type="entry name" value="NAT_SF"/>
    <property type="match status" value="1"/>
</dbReference>
<evidence type="ECO:0000313" key="2">
    <source>
        <dbReference type="EMBL" id="CDZ82421.1"/>
    </source>
</evidence>
<dbReference type="InterPro" id="IPR000182">
    <property type="entry name" value="GNAT_dom"/>
</dbReference>
<keyword evidence="2" id="KW-0808">Transferase</keyword>
<gene>
    <name evidence="2" type="ORF">BN1086_00498</name>
    <name evidence="3" type="ORF">NCTC10786_02557</name>
</gene>
<dbReference type="Proteomes" id="UP000251584">
    <property type="component" value="Unassembled WGS sequence"/>
</dbReference>
<dbReference type="EMBL" id="LK931336">
    <property type="protein sequence ID" value="CDZ82421.1"/>
    <property type="molecule type" value="Genomic_DNA"/>
</dbReference>
<dbReference type="PANTHER" id="PTHR43792">
    <property type="entry name" value="GNAT FAMILY, PUTATIVE (AFU_ORTHOLOGUE AFUA_3G00765)-RELATED-RELATED"/>
    <property type="match status" value="1"/>
</dbReference>
<reference evidence="3 4" key="2">
    <citation type="submission" date="2018-06" db="EMBL/GenBank/DDBJ databases">
        <authorList>
            <consortium name="Pathogen Informatics"/>
            <person name="Doyle S."/>
        </authorList>
    </citation>
    <scope>NUCLEOTIDE SEQUENCE [LARGE SCALE GENOMIC DNA]</scope>
    <source>
        <strain evidence="3 4">NCTC10786</strain>
    </source>
</reference>
<dbReference type="Gene3D" id="3.40.630.30">
    <property type="match status" value="1"/>
</dbReference>
<name>A0A078LBI0_CITKO</name>
<dbReference type="PROSITE" id="PS51186">
    <property type="entry name" value="GNAT"/>
    <property type="match status" value="1"/>
</dbReference>
<evidence type="ECO:0000259" key="1">
    <source>
        <dbReference type="PROSITE" id="PS51186"/>
    </source>
</evidence>
<dbReference type="AlphaFoldDB" id="A0A078LBI0"/>
<dbReference type="SUPFAM" id="SSF55729">
    <property type="entry name" value="Acyl-CoA N-acyltransferases (Nat)"/>
    <property type="match status" value="1"/>
</dbReference>
<sequence>MPDFWNGDFMAIITTSRLTLSLFQPTDWSFFLALRENPEIMRYMADITPEKDTRLLFARRLVSKHTFVIRLHNSDKPLGDIGLQISHHYPQEADIGYTVLPEAQGRGIATEALYAVCDYAFTHTSVKAINAYVLAENHASVRVLEKRGFTRTQVLENAYEVNGIRYDEWVYRLESEMGR</sequence>
<evidence type="ECO:0000313" key="4">
    <source>
        <dbReference type="Proteomes" id="UP000251584"/>
    </source>
</evidence>
<evidence type="ECO:0000313" key="3">
    <source>
        <dbReference type="EMBL" id="SQB28762.1"/>
    </source>
</evidence>
<organism evidence="2">
    <name type="scientific">Citrobacter koseri</name>
    <name type="common">Citrobacter diversus</name>
    <dbReference type="NCBI Taxonomy" id="545"/>
    <lineage>
        <taxon>Bacteria</taxon>
        <taxon>Pseudomonadati</taxon>
        <taxon>Pseudomonadota</taxon>
        <taxon>Gammaproteobacteria</taxon>
        <taxon>Enterobacterales</taxon>
        <taxon>Enterobacteriaceae</taxon>
        <taxon>Citrobacter</taxon>
    </lineage>
</organism>
<dbReference type="PATRIC" id="fig|545.12.peg.490"/>
<dbReference type="InterPro" id="IPR051531">
    <property type="entry name" value="N-acetyltransferase"/>
</dbReference>
<protein>
    <submittedName>
        <fullName evidence="2">Acetyltransferase</fullName>
    </submittedName>
</protein>
<feature type="domain" description="N-acetyltransferase" evidence="1">
    <location>
        <begin position="18"/>
        <end position="171"/>
    </location>
</feature>
<dbReference type="EMBL" id="UAVY01000004">
    <property type="protein sequence ID" value="SQB28762.1"/>
    <property type="molecule type" value="Genomic_DNA"/>
</dbReference>
<reference evidence="2" key="1">
    <citation type="submission" date="2014-06" db="EMBL/GenBank/DDBJ databases">
        <authorList>
            <person name="Urmite Genomes Urmite Genomes"/>
        </authorList>
    </citation>
    <scope>NUCLEOTIDE SEQUENCE</scope>
</reference>
<accession>A0A078LBI0</accession>
<dbReference type="GO" id="GO:0016747">
    <property type="term" value="F:acyltransferase activity, transferring groups other than amino-acyl groups"/>
    <property type="evidence" value="ECO:0007669"/>
    <property type="project" value="InterPro"/>
</dbReference>